<feature type="transmembrane region" description="Helical" evidence="1">
    <location>
        <begin position="31"/>
        <end position="50"/>
    </location>
</feature>
<dbReference type="EMBL" id="JBHTBH010000009">
    <property type="protein sequence ID" value="MFC7329969.1"/>
    <property type="molecule type" value="Genomic_DNA"/>
</dbReference>
<accession>A0ABW2KJ05</accession>
<dbReference type="RefSeq" id="WP_379872610.1">
    <property type="nucleotide sequence ID" value="NZ_JBHTBH010000009.1"/>
</dbReference>
<keyword evidence="1" id="KW-1133">Transmembrane helix</keyword>
<gene>
    <name evidence="2" type="ORF">ACFQRF_19735</name>
</gene>
<protein>
    <submittedName>
        <fullName evidence="2">SHOCT domain-containing protein</fullName>
    </submittedName>
</protein>
<evidence type="ECO:0000256" key="1">
    <source>
        <dbReference type="SAM" id="Phobius"/>
    </source>
</evidence>
<keyword evidence="1" id="KW-0812">Transmembrane</keyword>
<reference evidence="3" key="1">
    <citation type="journal article" date="2019" name="Int. J. Syst. Evol. Microbiol.">
        <title>The Global Catalogue of Microorganisms (GCM) 10K type strain sequencing project: providing services to taxonomists for standard genome sequencing and annotation.</title>
        <authorList>
            <consortium name="The Broad Institute Genomics Platform"/>
            <consortium name="The Broad Institute Genome Sequencing Center for Infectious Disease"/>
            <person name="Wu L."/>
            <person name="Ma J."/>
        </authorList>
    </citation>
    <scope>NUCLEOTIDE SEQUENCE [LARGE SCALE GENOMIC DNA]</scope>
    <source>
        <strain evidence="3">CGMCC 4.7382</strain>
    </source>
</reference>
<proteinExistence type="predicted"/>
<organism evidence="2 3">
    <name type="scientific">Marinactinospora rubrisoli</name>
    <dbReference type="NCBI Taxonomy" id="2715399"/>
    <lineage>
        <taxon>Bacteria</taxon>
        <taxon>Bacillati</taxon>
        <taxon>Actinomycetota</taxon>
        <taxon>Actinomycetes</taxon>
        <taxon>Streptosporangiales</taxon>
        <taxon>Nocardiopsidaceae</taxon>
        <taxon>Marinactinospora</taxon>
    </lineage>
</organism>
<comment type="caution">
    <text evidence="2">The sequence shown here is derived from an EMBL/GenBank/DDBJ whole genome shotgun (WGS) entry which is preliminary data.</text>
</comment>
<keyword evidence="1" id="KW-0472">Membrane</keyword>
<dbReference type="Proteomes" id="UP001596540">
    <property type="component" value="Unassembled WGS sequence"/>
</dbReference>
<evidence type="ECO:0000313" key="2">
    <source>
        <dbReference type="EMBL" id="MFC7329969.1"/>
    </source>
</evidence>
<sequence length="102" mass="10552">MNTIATTASATLGGLAGPPWGAGPPPHAPFAGVAMLLLTVLVIAIAVLVVSRRTGGRPPWARPTPEETARTVLAERFARGDIDAAEFLERAGALNWTPGADR</sequence>
<keyword evidence="3" id="KW-1185">Reference proteome</keyword>
<evidence type="ECO:0000313" key="3">
    <source>
        <dbReference type="Proteomes" id="UP001596540"/>
    </source>
</evidence>
<name>A0ABW2KJ05_9ACTN</name>